<dbReference type="InterPro" id="IPR027056">
    <property type="entry name" value="Gluconate_2DH_su3"/>
</dbReference>
<reference evidence="1" key="1">
    <citation type="submission" date="2022-10" db="EMBL/GenBank/DDBJ databases">
        <title>Chitinophaga sp. nov., isolated from soil.</title>
        <authorList>
            <person name="Jeon C.O."/>
        </authorList>
    </citation>
    <scope>NUCLEOTIDE SEQUENCE</scope>
    <source>
        <strain evidence="1">R8</strain>
    </source>
</reference>
<evidence type="ECO:0000313" key="1">
    <source>
        <dbReference type="EMBL" id="UYQ90993.1"/>
    </source>
</evidence>
<name>A0ABY6IUE2_9BACT</name>
<dbReference type="Pfam" id="PF13618">
    <property type="entry name" value="Gluconate_2-dh3"/>
    <property type="match status" value="1"/>
</dbReference>
<protein>
    <submittedName>
        <fullName evidence="1">Gluconate 2-dehydrogenase subunit 3 family protein</fullName>
    </submittedName>
</protein>
<dbReference type="EMBL" id="CP107006">
    <property type="protein sequence ID" value="UYQ90993.1"/>
    <property type="molecule type" value="Genomic_DNA"/>
</dbReference>
<dbReference type="RefSeq" id="WP_264279489.1">
    <property type="nucleotide sequence ID" value="NZ_CP107006.1"/>
</dbReference>
<gene>
    <name evidence="1" type="ORF">MKQ68_12910</name>
</gene>
<proteinExistence type="predicted"/>
<sequence length="191" mass="21428">MNRRNAIVQMTLSCAGLLTAFGGYKWLESHKQPDTNYLTGNKALIAALAETIIPRTELPGATDANVADYILINMSDCCSEKRQNRFINGLKDVQQYTRMQFGRNYEQCNEAQQETIMRFFEEQADHPGGVLKKIRNRMLGKPFFTILKEVTVAGYCTSMPGATEALAYLDVPGRYEACTTITPGQRAWAIN</sequence>
<accession>A0ABY6IUE2</accession>
<organism evidence="1 2">
    <name type="scientific">Chitinophaga horti</name>
    <dbReference type="NCBI Taxonomy" id="2920382"/>
    <lineage>
        <taxon>Bacteria</taxon>
        <taxon>Pseudomonadati</taxon>
        <taxon>Bacteroidota</taxon>
        <taxon>Chitinophagia</taxon>
        <taxon>Chitinophagales</taxon>
        <taxon>Chitinophagaceae</taxon>
        <taxon>Chitinophaga</taxon>
    </lineage>
</organism>
<evidence type="ECO:0000313" key="2">
    <source>
        <dbReference type="Proteomes" id="UP001162741"/>
    </source>
</evidence>
<keyword evidence="2" id="KW-1185">Reference proteome</keyword>
<dbReference type="Proteomes" id="UP001162741">
    <property type="component" value="Chromosome"/>
</dbReference>